<protein>
    <submittedName>
        <fullName evidence="1">Uncharacterized protein</fullName>
    </submittedName>
</protein>
<accession>A0A4D6LY73</accession>
<dbReference type="Proteomes" id="UP000501690">
    <property type="component" value="Linkage Group LG5"/>
</dbReference>
<dbReference type="EMBL" id="CP039349">
    <property type="protein sequence ID" value="QCD93842.1"/>
    <property type="molecule type" value="Genomic_DNA"/>
</dbReference>
<organism evidence="1 2">
    <name type="scientific">Vigna unguiculata</name>
    <name type="common">Cowpea</name>
    <dbReference type="NCBI Taxonomy" id="3917"/>
    <lineage>
        <taxon>Eukaryota</taxon>
        <taxon>Viridiplantae</taxon>
        <taxon>Streptophyta</taxon>
        <taxon>Embryophyta</taxon>
        <taxon>Tracheophyta</taxon>
        <taxon>Spermatophyta</taxon>
        <taxon>Magnoliopsida</taxon>
        <taxon>eudicotyledons</taxon>
        <taxon>Gunneridae</taxon>
        <taxon>Pentapetalae</taxon>
        <taxon>rosids</taxon>
        <taxon>fabids</taxon>
        <taxon>Fabales</taxon>
        <taxon>Fabaceae</taxon>
        <taxon>Papilionoideae</taxon>
        <taxon>50 kb inversion clade</taxon>
        <taxon>NPAAA clade</taxon>
        <taxon>indigoferoid/millettioid clade</taxon>
        <taxon>Phaseoleae</taxon>
        <taxon>Vigna</taxon>
    </lineage>
</organism>
<name>A0A4D6LY73_VIGUN</name>
<proteinExistence type="predicted"/>
<keyword evidence="2" id="KW-1185">Reference proteome</keyword>
<evidence type="ECO:0000313" key="1">
    <source>
        <dbReference type="EMBL" id="QCD93842.1"/>
    </source>
</evidence>
<sequence length="176" mass="19312">MLWPRNRGHILYLGSQIARTHHCSSFSLSRSSLPPCPPSRFTLRCPPSPIAPPSTKLGSPVLLRHRTVGEKEAATVAPPSSPRCGLRRATVVPPSLLRCAFLRATVMPPLLRPGYALFRAYVAPSVVPPSPHFATVPHSHHLANYVALLLRVTAPASILRLVRHFQPPLHRQFCPG</sequence>
<dbReference type="AlphaFoldDB" id="A0A4D6LY73"/>
<reference evidence="1 2" key="1">
    <citation type="submission" date="2019-04" db="EMBL/GenBank/DDBJ databases">
        <title>An improved genome assembly and genetic linkage map for asparagus bean, Vigna unguiculata ssp. sesquipedialis.</title>
        <authorList>
            <person name="Xia Q."/>
            <person name="Zhang R."/>
            <person name="Dong Y."/>
        </authorList>
    </citation>
    <scope>NUCLEOTIDE SEQUENCE [LARGE SCALE GENOMIC DNA]</scope>
    <source>
        <tissue evidence="1">Leaf</tissue>
    </source>
</reference>
<gene>
    <name evidence="1" type="ORF">DEO72_LG5g1918</name>
</gene>
<evidence type="ECO:0000313" key="2">
    <source>
        <dbReference type="Proteomes" id="UP000501690"/>
    </source>
</evidence>